<keyword evidence="4" id="KW-1185">Reference proteome</keyword>
<dbReference type="InterPro" id="IPR003594">
    <property type="entry name" value="HATPase_dom"/>
</dbReference>
<accession>A0A1U7J5K4</accession>
<comment type="caution">
    <text evidence="3">The sequence shown here is derived from an EMBL/GenBank/DDBJ whole genome shotgun (WGS) entry which is preliminary data.</text>
</comment>
<dbReference type="AlphaFoldDB" id="A0A1U7J5K4"/>
<dbReference type="Gene3D" id="3.30.565.10">
    <property type="entry name" value="Histidine kinase-like ATPase, C-terminal domain"/>
    <property type="match status" value="1"/>
</dbReference>
<dbReference type="CDD" id="cd16936">
    <property type="entry name" value="HATPase_RsbW-like"/>
    <property type="match status" value="1"/>
</dbReference>
<dbReference type="InterPro" id="IPR050267">
    <property type="entry name" value="Anti-sigma-factor_SerPK"/>
</dbReference>
<evidence type="ECO:0000313" key="4">
    <source>
        <dbReference type="Proteomes" id="UP000185557"/>
    </source>
</evidence>
<reference evidence="3 4" key="1">
    <citation type="submission" date="2016-11" db="EMBL/GenBank/DDBJ databases">
        <title>Draft Genome Sequences of Nine Cyanobacterial Strains from Diverse Habitats.</title>
        <authorList>
            <person name="Zhu T."/>
            <person name="Hou S."/>
            <person name="Lu X."/>
            <person name="Hess W.R."/>
        </authorList>
    </citation>
    <scope>NUCLEOTIDE SEQUENCE [LARGE SCALE GENOMIC DNA]</scope>
    <source>
        <strain evidence="3 4">NIES-30</strain>
    </source>
</reference>
<dbReference type="PANTHER" id="PTHR35526">
    <property type="entry name" value="ANTI-SIGMA-F FACTOR RSBW-RELATED"/>
    <property type="match status" value="1"/>
</dbReference>
<dbReference type="PANTHER" id="PTHR35526:SF3">
    <property type="entry name" value="ANTI-SIGMA-F FACTOR RSBW"/>
    <property type="match status" value="1"/>
</dbReference>
<dbReference type="InterPro" id="IPR036890">
    <property type="entry name" value="HATPase_C_sf"/>
</dbReference>
<dbReference type="Proteomes" id="UP000185557">
    <property type="component" value="Unassembled WGS sequence"/>
</dbReference>
<dbReference type="Pfam" id="PF13581">
    <property type="entry name" value="HATPase_c_2"/>
    <property type="match status" value="1"/>
</dbReference>
<evidence type="ECO:0000259" key="2">
    <source>
        <dbReference type="Pfam" id="PF13581"/>
    </source>
</evidence>
<dbReference type="OrthoDB" id="424943at2"/>
<name>A0A1U7J5K4_9CYAN</name>
<dbReference type="RefSeq" id="WP_073608530.1">
    <property type="nucleotide sequence ID" value="NZ_MRCG01000007.1"/>
</dbReference>
<dbReference type="GO" id="GO:0004674">
    <property type="term" value="F:protein serine/threonine kinase activity"/>
    <property type="evidence" value="ECO:0007669"/>
    <property type="project" value="UniProtKB-KW"/>
</dbReference>
<dbReference type="SUPFAM" id="SSF55874">
    <property type="entry name" value="ATPase domain of HSP90 chaperone/DNA topoisomerase II/histidine kinase"/>
    <property type="match status" value="1"/>
</dbReference>
<evidence type="ECO:0000256" key="1">
    <source>
        <dbReference type="ARBA" id="ARBA00022527"/>
    </source>
</evidence>
<organism evidence="3 4">
    <name type="scientific">Phormidium tenue NIES-30</name>
    <dbReference type="NCBI Taxonomy" id="549789"/>
    <lineage>
        <taxon>Bacteria</taxon>
        <taxon>Bacillati</taxon>
        <taxon>Cyanobacteriota</taxon>
        <taxon>Cyanophyceae</taxon>
        <taxon>Oscillatoriophycideae</taxon>
        <taxon>Oscillatoriales</taxon>
        <taxon>Oscillatoriaceae</taxon>
        <taxon>Phormidium</taxon>
    </lineage>
</organism>
<keyword evidence="1" id="KW-0808">Transferase</keyword>
<proteinExistence type="predicted"/>
<gene>
    <name evidence="3" type="ORF">NIES30_11280</name>
</gene>
<sequence>MARVGTRQEPRQEHLQVASKLDVVAQVQRWFHDTCRSLEGESAWVSNHCDRLALALTEGFTNAVRHAHAHLPADTDIDIDLSLAADCVEIRIWDHGDPFNPELLPEPQPGELLESGYGWFLLRRLADKVTYHRSKDGRNCLSIVKYGTFPTY</sequence>
<evidence type="ECO:0000313" key="3">
    <source>
        <dbReference type="EMBL" id="OKH48077.1"/>
    </source>
</evidence>
<feature type="domain" description="Histidine kinase/HSP90-like ATPase" evidence="2">
    <location>
        <begin position="18"/>
        <end position="145"/>
    </location>
</feature>
<keyword evidence="1" id="KW-0418">Kinase</keyword>
<protein>
    <submittedName>
        <fullName evidence="3">Anti-sigma regulatory factor</fullName>
    </submittedName>
</protein>
<dbReference type="EMBL" id="MRCG01000007">
    <property type="protein sequence ID" value="OKH48077.1"/>
    <property type="molecule type" value="Genomic_DNA"/>
</dbReference>
<keyword evidence="1" id="KW-0723">Serine/threonine-protein kinase</keyword>
<dbReference type="STRING" id="549789.NIES30_11280"/>